<feature type="domain" description="Neprosin PEP catalytic" evidence="2">
    <location>
        <begin position="18"/>
        <end position="86"/>
    </location>
</feature>
<sequence length="86" mass="10065">MQVWSIYALCMLMFKQFIIPNMNNGVYYGYVEDLPIYGTKAMLNVWNPVVELGDDFSLAQIWVTSGTYENKDNTLETGWQVYPNYF</sequence>
<evidence type="ECO:0000256" key="1">
    <source>
        <dbReference type="SAM" id="SignalP"/>
    </source>
</evidence>
<evidence type="ECO:0000313" key="3">
    <source>
        <dbReference type="EMBL" id="KAH0935668.1"/>
    </source>
</evidence>
<dbReference type="Pfam" id="PF03080">
    <property type="entry name" value="Neprosin"/>
    <property type="match status" value="1"/>
</dbReference>
<dbReference type="PANTHER" id="PTHR31589:SF110">
    <property type="entry name" value="PROTEIN, PUTATIVE (DUF239)-RELATED"/>
    <property type="match status" value="1"/>
</dbReference>
<evidence type="ECO:0000313" key="4">
    <source>
        <dbReference type="Proteomes" id="UP000824890"/>
    </source>
</evidence>
<dbReference type="Proteomes" id="UP000824890">
    <property type="component" value="Unassembled WGS sequence"/>
</dbReference>
<proteinExistence type="predicted"/>
<dbReference type="InterPro" id="IPR004314">
    <property type="entry name" value="Neprosin"/>
</dbReference>
<comment type="caution">
    <text evidence="3">The sequence shown here is derived from an EMBL/GenBank/DDBJ whole genome shotgun (WGS) entry which is preliminary data.</text>
</comment>
<gene>
    <name evidence="3" type="ORF">HID58_012785</name>
</gene>
<protein>
    <recommendedName>
        <fullName evidence="2">Neprosin PEP catalytic domain-containing protein</fullName>
    </recommendedName>
</protein>
<feature type="chain" id="PRO_5047480790" description="Neprosin PEP catalytic domain-containing protein" evidence="1">
    <location>
        <begin position="21"/>
        <end position="86"/>
    </location>
</feature>
<dbReference type="EMBL" id="JAGKQM010000003">
    <property type="protein sequence ID" value="KAH0935668.1"/>
    <property type="molecule type" value="Genomic_DNA"/>
</dbReference>
<reference evidence="3 4" key="1">
    <citation type="submission" date="2021-05" db="EMBL/GenBank/DDBJ databases">
        <title>Genome Assembly of Synthetic Allotetraploid Brassica napus Reveals Homoeologous Exchanges between Subgenomes.</title>
        <authorList>
            <person name="Davis J.T."/>
        </authorList>
    </citation>
    <scope>NUCLEOTIDE SEQUENCE [LARGE SCALE GENOMIC DNA]</scope>
    <source>
        <strain evidence="4">cv. Da-Ae</strain>
        <tissue evidence="3">Seedling</tissue>
    </source>
</reference>
<accession>A0ABQ8E221</accession>
<dbReference type="PROSITE" id="PS52045">
    <property type="entry name" value="NEPROSIN_PEP_CD"/>
    <property type="match status" value="1"/>
</dbReference>
<evidence type="ECO:0000259" key="2">
    <source>
        <dbReference type="PROSITE" id="PS52045"/>
    </source>
</evidence>
<organism evidence="3 4">
    <name type="scientific">Brassica napus</name>
    <name type="common">Rape</name>
    <dbReference type="NCBI Taxonomy" id="3708"/>
    <lineage>
        <taxon>Eukaryota</taxon>
        <taxon>Viridiplantae</taxon>
        <taxon>Streptophyta</taxon>
        <taxon>Embryophyta</taxon>
        <taxon>Tracheophyta</taxon>
        <taxon>Spermatophyta</taxon>
        <taxon>Magnoliopsida</taxon>
        <taxon>eudicotyledons</taxon>
        <taxon>Gunneridae</taxon>
        <taxon>Pentapetalae</taxon>
        <taxon>rosids</taxon>
        <taxon>malvids</taxon>
        <taxon>Brassicales</taxon>
        <taxon>Brassicaceae</taxon>
        <taxon>Brassiceae</taxon>
        <taxon>Brassica</taxon>
    </lineage>
</organism>
<keyword evidence="4" id="KW-1185">Reference proteome</keyword>
<dbReference type="PANTHER" id="PTHR31589">
    <property type="entry name" value="PROTEIN, PUTATIVE (DUF239)-RELATED-RELATED"/>
    <property type="match status" value="1"/>
</dbReference>
<feature type="signal peptide" evidence="1">
    <location>
        <begin position="1"/>
        <end position="20"/>
    </location>
</feature>
<dbReference type="InterPro" id="IPR053168">
    <property type="entry name" value="Glutamic_endopeptidase"/>
</dbReference>
<name>A0ABQ8E221_BRANA</name>
<keyword evidence="1" id="KW-0732">Signal</keyword>